<protein>
    <recommendedName>
        <fullName evidence="2 8">Shikimate dehydrogenase (NADP(+))</fullName>
        <shortName evidence="8">SDH</shortName>
        <ecNumber evidence="2 8">1.1.1.25</ecNumber>
    </recommendedName>
</protein>
<dbReference type="InterPro" id="IPR013708">
    <property type="entry name" value="Shikimate_DH-bd_N"/>
</dbReference>
<comment type="caution">
    <text evidence="12">The sequence shown here is derived from an EMBL/GenBank/DDBJ whole genome shotgun (WGS) entry which is preliminary data.</text>
</comment>
<dbReference type="NCBIfam" id="TIGR00507">
    <property type="entry name" value="aroE"/>
    <property type="match status" value="1"/>
</dbReference>
<dbReference type="EC" id="1.1.1.25" evidence="2 8"/>
<comment type="pathway">
    <text evidence="1 8">Metabolic intermediate biosynthesis; chorismate biosynthesis; chorismate from D-erythrose 4-phosphate and phosphoenolpyruvate: step 4/7.</text>
</comment>
<feature type="binding site" evidence="8">
    <location>
        <position position="99"/>
    </location>
    <ligand>
        <name>shikimate</name>
        <dbReference type="ChEBI" id="CHEBI:36208"/>
    </ligand>
</feature>
<evidence type="ECO:0000256" key="7">
    <source>
        <dbReference type="ARBA" id="ARBA00049442"/>
    </source>
</evidence>
<keyword evidence="13" id="KW-1185">Reference proteome</keyword>
<feature type="binding site" evidence="8">
    <location>
        <position position="203"/>
    </location>
    <ligand>
        <name>NADP(+)</name>
        <dbReference type="ChEBI" id="CHEBI:58349"/>
    </ligand>
</feature>
<evidence type="ECO:0000259" key="10">
    <source>
        <dbReference type="Pfam" id="PF08501"/>
    </source>
</evidence>
<dbReference type="NCBIfam" id="NF001319">
    <property type="entry name" value="PRK00258.3-3"/>
    <property type="match status" value="1"/>
</dbReference>
<feature type="domain" description="SDH C-terminal" evidence="11">
    <location>
        <begin position="226"/>
        <end position="254"/>
    </location>
</feature>
<dbReference type="GO" id="GO:0009423">
    <property type="term" value="P:chorismate biosynthetic process"/>
    <property type="evidence" value="ECO:0007669"/>
    <property type="project" value="UniProtKB-UniRule"/>
</dbReference>
<dbReference type="GO" id="GO:0008652">
    <property type="term" value="P:amino acid biosynthetic process"/>
    <property type="evidence" value="ECO:0007669"/>
    <property type="project" value="UniProtKB-KW"/>
</dbReference>
<dbReference type="InterPro" id="IPR006151">
    <property type="entry name" value="Shikm_DH/Glu-tRNA_Rdtase"/>
</dbReference>
<keyword evidence="6 8" id="KW-0057">Aromatic amino acid biosynthesis</keyword>
<name>A0A0D6XCC6_THEFI</name>
<evidence type="ECO:0000256" key="2">
    <source>
        <dbReference type="ARBA" id="ARBA00012962"/>
    </source>
</evidence>
<dbReference type="PANTHER" id="PTHR21089">
    <property type="entry name" value="SHIKIMATE DEHYDROGENASE"/>
    <property type="match status" value="1"/>
</dbReference>
<dbReference type="SUPFAM" id="SSF53223">
    <property type="entry name" value="Aminoacid dehydrogenase-like, N-terminal domain"/>
    <property type="match status" value="1"/>
</dbReference>
<dbReference type="EMBL" id="JPSL02000039">
    <property type="protein sequence ID" value="KIX84513.1"/>
    <property type="molecule type" value="Genomic_DNA"/>
</dbReference>
<dbReference type="STRING" id="276.THFILI_06855"/>
<evidence type="ECO:0000259" key="11">
    <source>
        <dbReference type="Pfam" id="PF18317"/>
    </source>
</evidence>
<comment type="catalytic activity">
    <reaction evidence="7 8">
        <text>shikimate + NADP(+) = 3-dehydroshikimate + NADPH + H(+)</text>
        <dbReference type="Rhea" id="RHEA:17737"/>
        <dbReference type="ChEBI" id="CHEBI:15378"/>
        <dbReference type="ChEBI" id="CHEBI:16630"/>
        <dbReference type="ChEBI" id="CHEBI:36208"/>
        <dbReference type="ChEBI" id="CHEBI:57783"/>
        <dbReference type="ChEBI" id="CHEBI:58349"/>
        <dbReference type="EC" id="1.1.1.25"/>
    </reaction>
</comment>
<evidence type="ECO:0000256" key="8">
    <source>
        <dbReference type="HAMAP-Rule" id="MF_00222"/>
    </source>
</evidence>
<dbReference type="Pfam" id="PF08501">
    <property type="entry name" value="Shikimate_dh_N"/>
    <property type="match status" value="1"/>
</dbReference>
<dbReference type="InterPro" id="IPR046346">
    <property type="entry name" value="Aminoacid_DH-like_N_sf"/>
</dbReference>
<accession>A0A0D6XCC6</accession>
<dbReference type="InterPro" id="IPR041121">
    <property type="entry name" value="SDH_C"/>
</dbReference>
<dbReference type="SUPFAM" id="SSF51735">
    <property type="entry name" value="NAD(P)-binding Rossmann-fold domains"/>
    <property type="match status" value="1"/>
</dbReference>
<dbReference type="UniPathway" id="UPA00053">
    <property type="reaction ID" value="UER00087"/>
</dbReference>
<dbReference type="GO" id="GO:0005829">
    <property type="term" value="C:cytosol"/>
    <property type="evidence" value="ECO:0007669"/>
    <property type="project" value="TreeGrafter"/>
</dbReference>
<dbReference type="InterPro" id="IPR036291">
    <property type="entry name" value="NAD(P)-bd_dom_sf"/>
</dbReference>
<dbReference type="GO" id="GO:0009073">
    <property type="term" value="P:aromatic amino acid family biosynthetic process"/>
    <property type="evidence" value="ECO:0007669"/>
    <property type="project" value="UniProtKB-KW"/>
</dbReference>
<keyword evidence="5 8" id="KW-0560">Oxidoreductase</keyword>
<evidence type="ECO:0000256" key="5">
    <source>
        <dbReference type="ARBA" id="ARBA00023002"/>
    </source>
</evidence>
<comment type="subunit">
    <text evidence="8">Homodimer.</text>
</comment>
<feature type="binding site" evidence="8">
    <location>
        <position position="233"/>
    </location>
    <ligand>
        <name>shikimate</name>
        <dbReference type="ChEBI" id="CHEBI:36208"/>
    </ligand>
</feature>
<dbReference type="HAMAP" id="MF_00222">
    <property type="entry name" value="Shikimate_DH_AroE"/>
    <property type="match status" value="1"/>
</dbReference>
<dbReference type="OrthoDB" id="9792692at2"/>
<feature type="binding site" evidence="8">
    <location>
        <position position="205"/>
    </location>
    <ligand>
        <name>shikimate</name>
        <dbReference type="ChEBI" id="CHEBI:36208"/>
    </ligand>
</feature>
<evidence type="ECO:0000313" key="13">
    <source>
        <dbReference type="Proteomes" id="UP000030364"/>
    </source>
</evidence>
<feature type="binding site" evidence="8">
    <location>
        <begin position="144"/>
        <end position="149"/>
    </location>
    <ligand>
        <name>NADP(+)</name>
        <dbReference type="ChEBI" id="CHEBI:58349"/>
    </ligand>
</feature>
<sequence>MRLGLIGYPLDHSLSPAMHNRALREVGLLGEYLLLPTPPEALAGRMAEVRAGFWGVNVTVPHKEAVLPYLDGLSPEARAIGAVNTIVREGEKLIGHNTDAPGFLRGLEEAGLLFEPALVLGAGGAGRAVAYALKGRGLDVYVWNRTPGRARALAEEMGLREAPLEFAREARLLVNATRVGLMDPEATPLPPDLLPREGGVVDLVYRPLWTRLLREARARGLRVQHGLYMLVYQGALAFRLWTGREAPVAAMFQAACEALSEPICP</sequence>
<dbReference type="CDD" id="cd01065">
    <property type="entry name" value="NAD_bind_Shikimate_DH"/>
    <property type="match status" value="1"/>
</dbReference>
<dbReference type="InterPro" id="IPR011342">
    <property type="entry name" value="Shikimate_DH"/>
</dbReference>
<dbReference type="Gene3D" id="3.40.50.10860">
    <property type="entry name" value="Leucine Dehydrogenase, chain A, domain 1"/>
    <property type="match status" value="1"/>
</dbReference>
<dbReference type="InterPro" id="IPR022893">
    <property type="entry name" value="Shikimate_DH_fam"/>
</dbReference>
<dbReference type="PANTHER" id="PTHR21089:SF1">
    <property type="entry name" value="BIFUNCTIONAL 3-DEHYDROQUINATE DEHYDRATASE_SHIKIMATE DEHYDROGENASE, CHLOROPLASTIC"/>
    <property type="match status" value="1"/>
</dbReference>
<feature type="domain" description="Quinate/shikimate 5-dehydrogenase/glutamyl-tRNA reductase" evidence="9">
    <location>
        <begin position="117"/>
        <end position="160"/>
    </location>
</feature>
<feature type="binding site" evidence="8">
    <location>
        <position position="84"/>
    </location>
    <ligand>
        <name>shikimate</name>
        <dbReference type="ChEBI" id="CHEBI:36208"/>
    </ligand>
</feature>
<proteinExistence type="inferred from homology"/>
<comment type="similarity">
    <text evidence="8">Belongs to the shikimate dehydrogenase family.</text>
</comment>
<feature type="binding site" evidence="8">
    <location>
        <position position="59"/>
    </location>
    <ligand>
        <name>shikimate</name>
        <dbReference type="ChEBI" id="CHEBI:36208"/>
    </ligand>
</feature>
<dbReference type="RefSeq" id="WP_038067433.1">
    <property type="nucleotide sequence ID" value="NZ_JPSL02000039.1"/>
</dbReference>
<comment type="caution">
    <text evidence="8">Lacks conserved residue(s) required for the propagation of feature annotation.</text>
</comment>
<dbReference type="Proteomes" id="UP000030364">
    <property type="component" value="Unassembled WGS sequence"/>
</dbReference>
<evidence type="ECO:0000259" key="9">
    <source>
        <dbReference type="Pfam" id="PF01488"/>
    </source>
</evidence>
<feature type="binding site" evidence="8">
    <location>
        <begin position="13"/>
        <end position="15"/>
    </location>
    <ligand>
        <name>shikimate</name>
        <dbReference type="ChEBI" id="CHEBI:36208"/>
    </ligand>
</feature>
<evidence type="ECO:0000256" key="4">
    <source>
        <dbReference type="ARBA" id="ARBA00022857"/>
    </source>
</evidence>
<comment type="function">
    <text evidence="8">Involved in the biosynthesis of the chorismate, which leads to the biosynthesis of aromatic amino acids. Catalyzes the reversible NADPH linked reduction of 3-dehydroshikimate (DHSA) to yield shikimate (SA).</text>
</comment>
<organism evidence="12 13">
    <name type="scientific">Thermus filiformis</name>
    <dbReference type="NCBI Taxonomy" id="276"/>
    <lineage>
        <taxon>Bacteria</taxon>
        <taxon>Thermotogati</taxon>
        <taxon>Deinococcota</taxon>
        <taxon>Deinococci</taxon>
        <taxon>Thermales</taxon>
        <taxon>Thermaceae</taxon>
        <taxon>Thermus</taxon>
    </lineage>
</organism>
<feature type="domain" description="Shikimate dehydrogenase substrate binding N-terminal" evidence="10">
    <location>
        <begin position="5"/>
        <end position="86"/>
    </location>
</feature>
<keyword evidence="4 8" id="KW-0521">NADP</keyword>
<evidence type="ECO:0000313" key="12">
    <source>
        <dbReference type="EMBL" id="KIX84513.1"/>
    </source>
</evidence>
<dbReference type="GO" id="GO:0004764">
    <property type="term" value="F:shikimate 3-dehydrogenase (NADP+) activity"/>
    <property type="evidence" value="ECO:0007669"/>
    <property type="project" value="UniProtKB-UniRule"/>
</dbReference>
<dbReference type="AlphaFoldDB" id="A0A0D6XCC6"/>
<gene>
    <name evidence="8 12" type="primary">aroE</name>
    <name evidence="12" type="ORF">THFILI_06855</name>
</gene>
<dbReference type="Gene3D" id="3.40.50.720">
    <property type="entry name" value="NAD(P)-binding Rossmann-like Domain"/>
    <property type="match status" value="1"/>
</dbReference>
<dbReference type="GO" id="GO:0050661">
    <property type="term" value="F:NADP binding"/>
    <property type="evidence" value="ECO:0007669"/>
    <property type="project" value="InterPro"/>
</dbReference>
<evidence type="ECO:0000256" key="1">
    <source>
        <dbReference type="ARBA" id="ARBA00004871"/>
    </source>
</evidence>
<feature type="binding site" evidence="8">
    <location>
        <position position="226"/>
    </location>
    <ligand>
        <name>NADP(+)</name>
        <dbReference type="ChEBI" id="CHEBI:58349"/>
    </ligand>
</feature>
<feature type="active site" description="Proton acceptor" evidence="8">
    <location>
        <position position="63"/>
    </location>
</feature>
<feature type="binding site" evidence="8">
    <location>
        <begin position="121"/>
        <end position="125"/>
    </location>
    <ligand>
        <name>NADP(+)</name>
        <dbReference type="ChEBI" id="CHEBI:58349"/>
    </ligand>
</feature>
<dbReference type="Pfam" id="PF18317">
    <property type="entry name" value="SDH_C"/>
    <property type="match status" value="1"/>
</dbReference>
<evidence type="ECO:0000256" key="3">
    <source>
        <dbReference type="ARBA" id="ARBA00022605"/>
    </source>
</evidence>
<dbReference type="Pfam" id="PF01488">
    <property type="entry name" value="Shikimate_DH"/>
    <property type="match status" value="1"/>
</dbReference>
<keyword evidence="3 8" id="KW-0028">Amino-acid biosynthesis</keyword>
<reference evidence="12 13" key="1">
    <citation type="journal article" date="2015" name="Genome Announc.">
        <title>Draft Genome Sequence of the Thermophile Thermus filiformis ATCC 43280, Producer of Carotenoid-(Di)glucoside-Branched Fatty Acid (Di)esters and Source of Hyperthermostable Enzymes of Biotechnological Interest.</title>
        <authorList>
            <person name="Mandelli F."/>
            <person name="Oliveira Ramires B."/>
            <person name="Couger M.B."/>
            <person name="Paixao D.A."/>
            <person name="Camilo C.M."/>
            <person name="Polikarpov I."/>
            <person name="Prade R."/>
            <person name="Riano-Pachon D.M."/>
            <person name="Squina F.M."/>
        </authorList>
    </citation>
    <scope>NUCLEOTIDE SEQUENCE [LARGE SCALE GENOMIC DNA]</scope>
    <source>
        <strain evidence="12 13">ATCC 43280</strain>
    </source>
</reference>
<evidence type="ECO:0000256" key="6">
    <source>
        <dbReference type="ARBA" id="ARBA00023141"/>
    </source>
</evidence>
<dbReference type="GO" id="GO:0019632">
    <property type="term" value="P:shikimate metabolic process"/>
    <property type="evidence" value="ECO:0007669"/>
    <property type="project" value="InterPro"/>
</dbReference>